<evidence type="ECO:0000313" key="4">
    <source>
        <dbReference type="Proteomes" id="UP000321301"/>
    </source>
</evidence>
<dbReference type="Proteomes" id="UP000321301">
    <property type="component" value="Unassembled WGS sequence"/>
</dbReference>
<feature type="coiled-coil region" evidence="1">
    <location>
        <begin position="95"/>
        <end position="122"/>
    </location>
</feature>
<comment type="caution">
    <text evidence="3">The sequence shown here is derived from an EMBL/GenBank/DDBJ whole genome shotgun (WGS) entry which is preliminary data.</text>
</comment>
<protein>
    <recommendedName>
        <fullName evidence="5">Clp protease ClpB</fullName>
    </recommendedName>
</protein>
<proteinExistence type="predicted"/>
<evidence type="ECO:0000313" key="3">
    <source>
        <dbReference type="EMBL" id="GEO21199.1"/>
    </source>
</evidence>
<reference evidence="3 4" key="1">
    <citation type="submission" date="2019-07" db="EMBL/GenBank/DDBJ databases">
        <title>Whole genome shotgun sequence of Cyclobacterium qasimii NBRC 106168.</title>
        <authorList>
            <person name="Hosoyama A."/>
            <person name="Uohara A."/>
            <person name="Ohji S."/>
            <person name="Ichikawa N."/>
        </authorList>
    </citation>
    <scope>NUCLEOTIDE SEQUENCE [LARGE SCALE GENOMIC DNA]</scope>
    <source>
        <strain evidence="3 4">NBRC 106168</strain>
    </source>
</reference>
<dbReference type="RefSeq" id="WP_146947569.1">
    <property type="nucleotide sequence ID" value="NZ_BJYV01000006.1"/>
</dbReference>
<keyword evidence="2" id="KW-0812">Transmembrane</keyword>
<keyword evidence="2" id="KW-1133">Transmembrane helix</keyword>
<keyword evidence="1" id="KW-0175">Coiled coil</keyword>
<dbReference type="EMBL" id="BJYV01000006">
    <property type="protein sequence ID" value="GEO21199.1"/>
    <property type="molecule type" value="Genomic_DNA"/>
</dbReference>
<keyword evidence="4" id="KW-1185">Reference proteome</keyword>
<evidence type="ECO:0008006" key="5">
    <source>
        <dbReference type="Google" id="ProtNLM"/>
    </source>
</evidence>
<gene>
    <name evidence="3" type="ORF">CQA01_17330</name>
</gene>
<evidence type="ECO:0000256" key="2">
    <source>
        <dbReference type="SAM" id="Phobius"/>
    </source>
</evidence>
<name>A0A512CAG5_9BACT</name>
<feature type="transmembrane region" description="Helical" evidence="2">
    <location>
        <begin position="133"/>
        <end position="151"/>
    </location>
</feature>
<keyword evidence="2" id="KW-0472">Membrane</keyword>
<sequence>MKTTFFLGLIIWLMTLPMEVSGQERLKKLIGERERLHLEWQESESRKSGIFGNRTKKDMTVTNEWMTRILQKDNQIIGELELRKDIETSEIGNEKEDYKYIAQKAEEDIVKLKRALEIRDEKIQEGLKEKRTYEWLTLIFFVSSMVLGFMYSKKRRNKVV</sequence>
<evidence type="ECO:0000256" key="1">
    <source>
        <dbReference type="SAM" id="Coils"/>
    </source>
</evidence>
<organism evidence="3 4">
    <name type="scientific">Cyclobacterium qasimii</name>
    <dbReference type="NCBI Taxonomy" id="1350429"/>
    <lineage>
        <taxon>Bacteria</taxon>
        <taxon>Pseudomonadati</taxon>
        <taxon>Bacteroidota</taxon>
        <taxon>Cytophagia</taxon>
        <taxon>Cytophagales</taxon>
        <taxon>Cyclobacteriaceae</taxon>
        <taxon>Cyclobacterium</taxon>
    </lineage>
</organism>
<dbReference type="AlphaFoldDB" id="A0A512CAG5"/>
<accession>A0A512CAG5</accession>